<name>R4Z3A1_9ACTN</name>
<dbReference type="InterPro" id="IPR053812">
    <property type="entry name" value="HTH_Sigma70_ECF-like"/>
</dbReference>
<gene>
    <name evidence="2" type="ORF">BN381_600017</name>
</gene>
<protein>
    <recommendedName>
        <fullName evidence="1">RNA polymerase sigma-70 ECF-like HTH domain-containing protein</fullName>
    </recommendedName>
</protein>
<feature type="domain" description="RNA polymerase sigma-70 ECF-like HTH" evidence="1">
    <location>
        <begin position="9"/>
        <end position="61"/>
    </location>
</feature>
<accession>R4Z3A1</accession>
<reference evidence="2 3" key="1">
    <citation type="journal article" date="2013" name="ISME J.">
        <title>Metabolic model for the filamentous 'Candidatus Microthrix parvicella' based on genomic and metagenomic analyses.</title>
        <authorList>
            <person name="Jon McIlroy S."/>
            <person name="Kristiansen R."/>
            <person name="Albertsen M."/>
            <person name="Michael Karst S."/>
            <person name="Rossetti S."/>
            <person name="Lund Nielsen J."/>
            <person name="Tandoi V."/>
            <person name="James Seviour R."/>
            <person name="Nielsen P.H."/>
        </authorList>
    </citation>
    <scope>NUCLEOTIDE SEQUENCE [LARGE SCALE GENOMIC DNA]</scope>
    <source>
        <strain evidence="2 3">RN1</strain>
    </source>
</reference>
<dbReference type="HOGENOM" id="CLU_2631614_0_0_11"/>
<dbReference type="RefSeq" id="WP_012229717.1">
    <property type="nucleotide sequence ID" value="NZ_HG422565.1"/>
</dbReference>
<dbReference type="Proteomes" id="UP000018291">
    <property type="component" value="Unassembled WGS sequence"/>
</dbReference>
<evidence type="ECO:0000313" key="2">
    <source>
        <dbReference type="EMBL" id="CCM65203.1"/>
    </source>
</evidence>
<dbReference type="EMBL" id="CANL01000057">
    <property type="protein sequence ID" value="CCM65203.1"/>
    <property type="molecule type" value="Genomic_DNA"/>
</dbReference>
<evidence type="ECO:0000259" key="1">
    <source>
        <dbReference type="Pfam" id="PF07638"/>
    </source>
</evidence>
<dbReference type="STRING" id="1229780.BN381_600017"/>
<evidence type="ECO:0000313" key="3">
    <source>
        <dbReference type="Proteomes" id="UP000018291"/>
    </source>
</evidence>
<dbReference type="Pfam" id="PF07638">
    <property type="entry name" value="Sigma70_ECF"/>
    <property type="match status" value="1"/>
</dbReference>
<sequence>MGSQVTPLDQLGNAVAVLRDAEAARDRAVAAALTGGATWAEIADVLGVSASAAHKRFRWVRVDPDTGVVWREPPLPR</sequence>
<comment type="caution">
    <text evidence="2">The sequence shown here is derived from an EMBL/GenBank/DDBJ whole genome shotgun (WGS) entry which is preliminary data.</text>
</comment>
<keyword evidence="3" id="KW-1185">Reference proteome</keyword>
<proteinExistence type="predicted"/>
<organism evidence="2 3">
    <name type="scientific">Candidatus Neomicrothrix parvicella RN1</name>
    <dbReference type="NCBI Taxonomy" id="1229780"/>
    <lineage>
        <taxon>Bacteria</taxon>
        <taxon>Bacillati</taxon>
        <taxon>Actinomycetota</taxon>
        <taxon>Acidimicrobiia</taxon>
        <taxon>Acidimicrobiales</taxon>
        <taxon>Microthrixaceae</taxon>
        <taxon>Candidatus Neomicrothrix</taxon>
    </lineage>
</organism>
<dbReference type="AlphaFoldDB" id="R4Z3A1"/>